<accession>G8YAM7</accession>
<dbReference type="GO" id="GO:0042765">
    <property type="term" value="C:GPI-anchor transamidase complex"/>
    <property type="evidence" value="ECO:0007669"/>
    <property type="project" value="InterPro"/>
</dbReference>
<evidence type="ECO:0000256" key="9">
    <source>
        <dbReference type="SAM" id="Phobius"/>
    </source>
</evidence>
<feature type="transmembrane region" description="Helical" evidence="9">
    <location>
        <begin position="133"/>
        <end position="159"/>
    </location>
</feature>
<keyword evidence="8 9" id="KW-0472">Membrane</keyword>
<evidence type="ECO:0000256" key="5">
    <source>
        <dbReference type="ARBA" id="ARBA00022692"/>
    </source>
</evidence>
<dbReference type="GO" id="GO:0016255">
    <property type="term" value="P:attachment of GPI anchor to protein"/>
    <property type="evidence" value="ECO:0007669"/>
    <property type="project" value="InterPro"/>
</dbReference>
<evidence type="ECO:0000256" key="2">
    <source>
        <dbReference type="ARBA" id="ARBA00004687"/>
    </source>
</evidence>
<keyword evidence="5 9" id="KW-0812">Transmembrane</keyword>
<feature type="transmembrane region" description="Helical" evidence="9">
    <location>
        <begin position="88"/>
        <end position="112"/>
    </location>
</feature>
<proteinExistence type="inferred from homology"/>
<evidence type="ECO:0000256" key="6">
    <source>
        <dbReference type="ARBA" id="ARBA00022824"/>
    </source>
</evidence>
<dbReference type="OMA" id="ALWHLWI"/>
<feature type="transmembrane region" description="Helical" evidence="9">
    <location>
        <begin position="179"/>
        <end position="201"/>
    </location>
</feature>
<evidence type="ECO:0000313" key="12">
    <source>
        <dbReference type="Proteomes" id="UP000005222"/>
    </source>
</evidence>
<dbReference type="OrthoDB" id="549017at2759"/>
<keyword evidence="4" id="KW-0337">GPI-anchor biosynthesis</keyword>
<evidence type="ECO:0000256" key="3">
    <source>
        <dbReference type="ARBA" id="ARBA00010026"/>
    </source>
</evidence>
<dbReference type="eggNOG" id="KOG2552">
    <property type="taxonomic scope" value="Eukaryota"/>
</dbReference>
<keyword evidence="12" id="KW-1185">Reference proteome</keyword>
<keyword evidence="7 9" id="KW-1133">Transmembrane helix</keyword>
<gene>
    <name evidence="10" type="primary">Piso0_004194</name>
    <name evidence="10" type="ORF">GNLVRS01_PISO0K11516g</name>
    <name evidence="11" type="ORF">GNLVRS01_PISO0L11517g</name>
</gene>
<dbReference type="GO" id="GO:0006506">
    <property type="term" value="P:GPI anchor biosynthetic process"/>
    <property type="evidence" value="ECO:0007669"/>
    <property type="project" value="UniProtKB-UniPathway"/>
</dbReference>
<dbReference type="Pfam" id="PF06728">
    <property type="entry name" value="PIG-U"/>
    <property type="match status" value="1"/>
</dbReference>
<dbReference type="InParanoid" id="G8YAM7"/>
<dbReference type="EMBL" id="FO082048">
    <property type="protein sequence ID" value="CCE84641.1"/>
    <property type="molecule type" value="Genomic_DNA"/>
</dbReference>
<evidence type="ECO:0000313" key="11">
    <source>
        <dbReference type="EMBL" id="CCE84641.1"/>
    </source>
</evidence>
<dbReference type="UniPathway" id="UPA00196"/>
<dbReference type="Proteomes" id="UP000005222">
    <property type="component" value="Chromosome K"/>
</dbReference>
<reference evidence="10" key="1">
    <citation type="submission" date="2011-10" db="EMBL/GenBank/DDBJ databases">
        <authorList>
            <person name="Genoscope - CEA"/>
        </authorList>
    </citation>
    <scope>NUCLEOTIDE SEQUENCE</scope>
</reference>
<dbReference type="AlphaFoldDB" id="G8YAM7"/>
<sequence>MKDVSRVCLIGALIRLIIPTVLPDLPFWFSSVVELSSPITSFKSLYEAFFYLEHDINPYDGGINHHPPLLVMVMNMIYEYVPVPLRFIVFNALYTFVDLVIAWQLVLINRWYNEYKTKKNGAPVKGFDDSLIVSFYLFNPLIILTNLSHSTSVFSIFFFTETLVQLLVKKNLARSMLCMGVTTYLSVRYVYLIIPVLALAYSIQREPKAVYFQGPSLFVASFAFLILASFTLTASWEFIESCYFVVIFYKKIKPNLGLWWYIFTEMFDFFTPFYTGMFNIYSFCFIIPITLRLFEYQGSGKKHIGDCFLAVVACALWLSFTNPYSTLSDLGFALSLIPIFKGTVLPHCKYLLIIGLTLLVCLLLSPIFYYCWIVLGNGNSNFFYSISLIWGIIHGLILNDLLWAFLTHDYIKTNDVKPESAASIRLTQI</sequence>
<comment type="subcellular location">
    <subcellularLocation>
        <location evidence="1">Endoplasmic reticulum membrane</location>
        <topology evidence="1">Multi-pass membrane protein</topology>
    </subcellularLocation>
</comment>
<feature type="transmembrane region" description="Helical" evidence="9">
    <location>
        <begin position="351"/>
        <end position="375"/>
    </location>
</feature>
<dbReference type="PANTHER" id="PTHR13121">
    <property type="entry name" value="GPI TRANSAMIDASE COMPONENT PIG-U"/>
    <property type="match status" value="1"/>
</dbReference>
<evidence type="ECO:0000256" key="8">
    <source>
        <dbReference type="ARBA" id="ARBA00023136"/>
    </source>
</evidence>
<dbReference type="Proteomes" id="UP000005222">
    <property type="component" value="Chromosome L"/>
</dbReference>
<evidence type="ECO:0000256" key="4">
    <source>
        <dbReference type="ARBA" id="ARBA00022502"/>
    </source>
</evidence>
<protein>
    <submittedName>
        <fullName evidence="10">Piso0_004194 protein</fullName>
    </submittedName>
</protein>
<organism evidence="10 12">
    <name type="scientific">Pichia sorbitophila (strain ATCC MYA-4447 / BCRC 22081 / CBS 7064 / NBRC 10061 / NRRL Y-12695)</name>
    <name type="common">Hybrid yeast</name>
    <dbReference type="NCBI Taxonomy" id="559304"/>
    <lineage>
        <taxon>Eukaryota</taxon>
        <taxon>Fungi</taxon>
        <taxon>Dikarya</taxon>
        <taxon>Ascomycota</taxon>
        <taxon>Saccharomycotina</taxon>
        <taxon>Pichiomycetes</taxon>
        <taxon>Debaryomycetaceae</taxon>
        <taxon>Millerozyma</taxon>
    </lineage>
</organism>
<comment type="pathway">
    <text evidence="2">Glycolipid biosynthesis; glycosylphosphatidylinositol-anchor biosynthesis.</text>
</comment>
<comment type="similarity">
    <text evidence="3">Belongs to the PIGU family.</text>
</comment>
<reference evidence="12" key="2">
    <citation type="journal article" date="2012" name="G3 (Bethesda)">
        <title>Pichia sorbitophila, an interspecies yeast hybrid reveals early steps of genome resolution following polyploidization.</title>
        <authorList>
            <person name="Leh Louis V."/>
            <person name="Despons L."/>
            <person name="Friedrich A."/>
            <person name="Martin T."/>
            <person name="Durrens P."/>
            <person name="Casaregola S."/>
            <person name="Neuveglise C."/>
            <person name="Fairhead C."/>
            <person name="Marck C."/>
            <person name="Cruz J.A."/>
            <person name="Straub M.L."/>
            <person name="Kugler V."/>
            <person name="Sacerdot C."/>
            <person name="Uzunov Z."/>
            <person name="Thierry A."/>
            <person name="Weiss S."/>
            <person name="Bleykasten C."/>
            <person name="De Montigny J."/>
            <person name="Jacques N."/>
            <person name="Jung P."/>
            <person name="Lemaire M."/>
            <person name="Mallet S."/>
            <person name="Morel G."/>
            <person name="Richard G.F."/>
            <person name="Sarkar A."/>
            <person name="Savel G."/>
            <person name="Schacherer J."/>
            <person name="Seret M.L."/>
            <person name="Talla E."/>
            <person name="Samson G."/>
            <person name="Jubin C."/>
            <person name="Poulain J."/>
            <person name="Vacherie B."/>
            <person name="Barbe V."/>
            <person name="Pelletier E."/>
            <person name="Sherman D.J."/>
            <person name="Westhof E."/>
            <person name="Weissenbach J."/>
            <person name="Baret P.V."/>
            <person name="Wincker P."/>
            <person name="Gaillardin C."/>
            <person name="Dujon B."/>
            <person name="Souciet J.L."/>
        </authorList>
    </citation>
    <scope>NUCLEOTIDE SEQUENCE [LARGE SCALE GENOMIC DNA]</scope>
    <source>
        <strain evidence="12">ATCC MYA-4447 / BCRC 22081 / CBS 7064 / NBRC 10061 / NRRL Y-12695</strain>
    </source>
</reference>
<name>G8YAM7_PICSO</name>
<feature type="transmembrane region" description="Helical" evidence="9">
    <location>
        <begin position="303"/>
        <end position="320"/>
    </location>
</feature>
<evidence type="ECO:0000313" key="10">
    <source>
        <dbReference type="EMBL" id="CCE83610.1"/>
    </source>
</evidence>
<evidence type="ECO:0000256" key="1">
    <source>
        <dbReference type="ARBA" id="ARBA00004477"/>
    </source>
</evidence>
<dbReference type="InterPro" id="IPR009600">
    <property type="entry name" value="PIG-U"/>
</dbReference>
<feature type="transmembrane region" description="Helical" evidence="9">
    <location>
        <begin position="222"/>
        <end position="249"/>
    </location>
</feature>
<evidence type="ECO:0000256" key="7">
    <source>
        <dbReference type="ARBA" id="ARBA00022989"/>
    </source>
</evidence>
<feature type="transmembrane region" description="Helical" evidence="9">
    <location>
        <begin position="381"/>
        <end position="406"/>
    </location>
</feature>
<feature type="transmembrane region" description="Helical" evidence="9">
    <location>
        <begin position="269"/>
        <end position="291"/>
    </location>
</feature>
<keyword evidence="6" id="KW-0256">Endoplasmic reticulum</keyword>
<dbReference type="EMBL" id="FO082049">
    <property type="protein sequence ID" value="CCE83610.1"/>
    <property type="molecule type" value="Genomic_DNA"/>
</dbReference>
<dbReference type="HOGENOM" id="CLU_030193_0_1_1"/>
<dbReference type="PANTHER" id="PTHR13121:SF0">
    <property type="entry name" value="PHOSPHATIDYLINOSITOL GLYCAN ANCHOR BIOSYNTHESIS CLASS U PROTEIN"/>
    <property type="match status" value="1"/>
</dbReference>
<dbReference type="STRING" id="559304.G8YAM7"/>
<dbReference type="FunCoup" id="G8YAM7">
    <property type="interactions" value="1097"/>
</dbReference>